<name>A0A3L7JLR2_9HYPH</name>
<dbReference type="InterPro" id="IPR009506">
    <property type="entry name" value="YjiS-like"/>
</dbReference>
<gene>
    <name evidence="2" type="ORF">D8780_07045</name>
</gene>
<dbReference type="Pfam" id="PF06568">
    <property type="entry name" value="YjiS-like"/>
    <property type="match status" value="1"/>
</dbReference>
<evidence type="ECO:0000313" key="2">
    <source>
        <dbReference type="EMBL" id="RLQ89462.1"/>
    </source>
</evidence>
<evidence type="ECO:0000313" key="3">
    <source>
        <dbReference type="Proteomes" id="UP000281094"/>
    </source>
</evidence>
<reference evidence="2 3" key="1">
    <citation type="submission" date="2018-10" db="EMBL/GenBank/DDBJ databases">
        <title>Notoacmeibacter sp. M2BS9Y-3-1, whole genome shotgun sequence.</title>
        <authorList>
            <person name="Tuo L."/>
        </authorList>
    </citation>
    <scope>NUCLEOTIDE SEQUENCE [LARGE SCALE GENOMIC DNA]</scope>
    <source>
        <strain evidence="2 3">M2BS9Y-3-1</strain>
    </source>
</reference>
<dbReference type="AlphaFoldDB" id="A0A3L7JLR2"/>
<organism evidence="2 3">
    <name type="scientific">Notoacmeibacter ruber</name>
    <dbReference type="NCBI Taxonomy" id="2670375"/>
    <lineage>
        <taxon>Bacteria</taxon>
        <taxon>Pseudomonadati</taxon>
        <taxon>Pseudomonadota</taxon>
        <taxon>Alphaproteobacteria</taxon>
        <taxon>Hyphomicrobiales</taxon>
        <taxon>Notoacmeibacteraceae</taxon>
        <taxon>Notoacmeibacter</taxon>
    </lineage>
</organism>
<protein>
    <submittedName>
        <fullName evidence="2">DUF1127 domain-containing protein</fullName>
    </submittedName>
</protein>
<keyword evidence="3" id="KW-1185">Reference proteome</keyword>
<comment type="caution">
    <text evidence="2">The sequence shown here is derived from an EMBL/GenBank/DDBJ whole genome shotgun (WGS) entry which is preliminary data.</text>
</comment>
<dbReference type="EMBL" id="RCWN01000001">
    <property type="protein sequence ID" value="RLQ89462.1"/>
    <property type="molecule type" value="Genomic_DNA"/>
</dbReference>
<feature type="domain" description="YjiS-like" evidence="1">
    <location>
        <begin position="3"/>
        <end position="36"/>
    </location>
</feature>
<sequence>MSIFANYRRWRMYRNTVNELSHLSDEQLRDIGVYRGSIEKVARRSL</sequence>
<evidence type="ECO:0000259" key="1">
    <source>
        <dbReference type="Pfam" id="PF06568"/>
    </source>
</evidence>
<dbReference type="Proteomes" id="UP000281094">
    <property type="component" value="Unassembled WGS sequence"/>
</dbReference>
<proteinExistence type="predicted"/>
<accession>A0A3L7JLR2</accession>
<dbReference type="RefSeq" id="WP_121646424.1">
    <property type="nucleotide sequence ID" value="NZ_RCWN01000001.1"/>
</dbReference>